<feature type="binding site" evidence="7">
    <location>
        <position position="349"/>
    </location>
    <ligand>
        <name>3-phosphoshikimate</name>
        <dbReference type="ChEBI" id="CHEBI:145989"/>
    </ligand>
</feature>
<dbReference type="Pfam" id="PF00275">
    <property type="entry name" value="EPSP_synthase"/>
    <property type="match status" value="1"/>
</dbReference>
<dbReference type="CDD" id="cd01556">
    <property type="entry name" value="EPSP_synthase"/>
    <property type="match status" value="1"/>
</dbReference>
<feature type="binding site" evidence="7">
    <location>
        <position position="125"/>
    </location>
    <ligand>
        <name>phosphoenolpyruvate</name>
        <dbReference type="ChEBI" id="CHEBI:58702"/>
    </ligand>
</feature>
<feature type="binding site" evidence="7">
    <location>
        <position position="96"/>
    </location>
    <ligand>
        <name>phosphoenolpyruvate</name>
        <dbReference type="ChEBI" id="CHEBI:58702"/>
    </ligand>
</feature>
<comment type="function">
    <text evidence="7">Catalyzes the transfer of the enolpyruvyl moiety of phosphoenolpyruvate (PEP) to the 5-hydroxyl of shikimate-3-phosphate (S3P) to produce enolpyruvyl shikimate-3-phosphate and inorganic phosphate.</text>
</comment>
<dbReference type="InterPro" id="IPR006264">
    <property type="entry name" value="EPSP_synthase"/>
</dbReference>
<keyword evidence="4 7" id="KW-0808">Transferase</keyword>
<feature type="binding site" evidence="7">
    <location>
        <position position="25"/>
    </location>
    <ligand>
        <name>3-phosphoshikimate</name>
        <dbReference type="ChEBI" id="CHEBI:145989"/>
    </ligand>
</feature>
<feature type="binding site" evidence="7">
    <location>
        <position position="171"/>
    </location>
    <ligand>
        <name>phosphoenolpyruvate</name>
        <dbReference type="ChEBI" id="CHEBI:58702"/>
    </ligand>
</feature>
<reference evidence="9 10" key="1">
    <citation type="submission" date="2022-06" db="EMBL/GenBank/DDBJ databases">
        <title>Paraconexibacter antarcticus.</title>
        <authorList>
            <person name="Kim C.S."/>
        </authorList>
    </citation>
    <scope>NUCLEOTIDE SEQUENCE [LARGE SCALE GENOMIC DNA]</scope>
    <source>
        <strain evidence="9 10">02-257</strain>
    </source>
</reference>
<dbReference type="InterPro" id="IPR001986">
    <property type="entry name" value="Enolpyruvate_Tfrase_dom"/>
</dbReference>
<comment type="subcellular location">
    <subcellularLocation>
        <location evidence="7">Cytoplasm</location>
    </subcellularLocation>
</comment>
<dbReference type="Proteomes" id="UP001056035">
    <property type="component" value="Chromosome"/>
</dbReference>
<comment type="subunit">
    <text evidence="7">Monomer.</text>
</comment>
<evidence type="ECO:0000259" key="8">
    <source>
        <dbReference type="Pfam" id="PF00275"/>
    </source>
</evidence>
<evidence type="ECO:0000313" key="9">
    <source>
        <dbReference type="EMBL" id="UTI63140.1"/>
    </source>
</evidence>
<comment type="pathway">
    <text evidence="1 7">Metabolic intermediate biosynthesis; chorismate biosynthesis; chorismate from D-erythrose 4-phosphate and phosphoenolpyruvate: step 6/7.</text>
</comment>
<dbReference type="InterPro" id="IPR013792">
    <property type="entry name" value="RNA3'P_cycl/enolpyr_Trfase_a/b"/>
</dbReference>
<evidence type="ECO:0000256" key="6">
    <source>
        <dbReference type="ARBA" id="ARBA00044633"/>
    </source>
</evidence>
<dbReference type="EMBL" id="CP098502">
    <property type="protein sequence ID" value="UTI63140.1"/>
    <property type="molecule type" value="Genomic_DNA"/>
</dbReference>
<evidence type="ECO:0000256" key="2">
    <source>
        <dbReference type="ARBA" id="ARBA00009948"/>
    </source>
</evidence>
<dbReference type="HAMAP" id="MF_00210">
    <property type="entry name" value="EPSP_synth"/>
    <property type="match status" value="1"/>
</dbReference>
<feature type="binding site" evidence="7">
    <location>
        <position position="322"/>
    </location>
    <ligand>
        <name>3-phosphoshikimate</name>
        <dbReference type="ChEBI" id="CHEBI:145989"/>
    </ligand>
</feature>
<dbReference type="InterPro" id="IPR023193">
    <property type="entry name" value="EPSP_synthase_CS"/>
</dbReference>
<proteinExistence type="inferred from homology"/>
<feature type="binding site" evidence="7">
    <location>
        <position position="169"/>
    </location>
    <ligand>
        <name>3-phosphoshikimate</name>
        <dbReference type="ChEBI" id="CHEBI:145989"/>
    </ligand>
</feature>
<gene>
    <name evidence="7 9" type="primary">aroA</name>
    <name evidence="9" type="ORF">NBH00_17460</name>
</gene>
<sequence>MTPTTVRFDPVRRLRGELTPPADKSISHRAALLGTMASEPVRVRNYLDAADTNSTLAAMRQLGALIDTQPDHMVIRGTGLREAAPAEGTIDVGNAGTLMRLLPGWLAAQEGRAYTLDGDASIRKRPVDRIAVPLRRMGVHIEATDERFPPFIVHGGRMTGIDYTLPVASAQVKSCILIAALTANGETTVREPEPSRDHTERMLLSAGVPVHRADGAVTVLNQDELVLGEEIVVPADLSSAAFAMAAGILVPKSRLLLRGVNTNWTRTGFVRIAQRMGAIIIGDLEEHGAPLTAGEPIGDLDVTAGPLVGTTVEPWEVPLAIDELPLVALLACFAEGETVVRGAAELKVKESDRIQTVVDGLNALGGQLEATDDGFVVTGTGGLRGGTIHSHGDHRLAMLGAVAGMASKEGVEVVGMDAADVSYPGFADDMAALLPSS</sequence>
<comment type="catalytic activity">
    <reaction evidence="6">
        <text>3-phosphoshikimate + phosphoenolpyruvate = 5-O-(1-carboxyvinyl)-3-phosphoshikimate + phosphate</text>
        <dbReference type="Rhea" id="RHEA:21256"/>
        <dbReference type="ChEBI" id="CHEBI:43474"/>
        <dbReference type="ChEBI" id="CHEBI:57701"/>
        <dbReference type="ChEBI" id="CHEBI:58702"/>
        <dbReference type="ChEBI" id="CHEBI:145989"/>
        <dbReference type="EC" id="2.5.1.19"/>
    </reaction>
    <physiologicalReaction direction="left-to-right" evidence="6">
        <dbReference type="Rhea" id="RHEA:21257"/>
    </physiologicalReaction>
</comment>
<evidence type="ECO:0000256" key="7">
    <source>
        <dbReference type="HAMAP-Rule" id="MF_00210"/>
    </source>
</evidence>
<organism evidence="9 10">
    <name type="scientific">Paraconexibacter antarcticus</name>
    <dbReference type="NCBI Taxonomy" id="2949664"/>
    <lineage>
        <taxon>Bacteria</taxon>
        <taxon>Bacillati</taxon>
        <taxon>Actinomycetota</taxon>
        <taxon>Thermoleophilia</taxon>
        <taxon>Solirubrobacterales</taxon>
        <taxon>Paraconexibacteraceae</taxon>
        <taxon>Paraconexibacter</taxon>
    </lineage>
</organism>
<evidence type="ECO:0000256" key="4">
    <source>
        <dbReference type="ARBA" id="ARBA00022679"/>
    </source>
</evidence>
<dbReference type="PANTHER" id="PTHR21090:SF5">
    <property type="entry name" value="PENTAFUNCTIONAL AROM POLYPEPTIDE"/>
    <property type="match status" value="1"/>
</dbReference>
<evidence type="ECO:0000256" key="3">
    <source>
        <dbReference type="ARBA" id="ARBA00022605"/>
    </source>
</evidence>
<comment type="caution">
    <text evidence="7">Lacks conserved residue(s) required for the propagation of feature annotation.</text>
</comment>
<evidence type="ECO:0000256" key="1">
    <source>
        <dbReference type="ARBA" id="ARBA00004811"/>
    </source>
</evidence>
<comment type="similarity">
    <text evidence="2 7">Belongs to the EPSP synthase family.</text>
</comment>
<dbReference type="RefSeq" id="WP_254569873.1">
    <property type="nucleotide sequence ID" value="NZ_CP098502.1"/>
</dbReference>
<keyword evidence="3 7" id="KW-0028">Amino-acid biosynthesis</keyword>
<feature type="binding site" evidence="7">
    <location>
        <position position="24"/>
    </location>
    <ligand>
        <name>3-phosphoshikimate</name>
        <dbReference type="ChEBI" id="CHEBI:145989"/>
    </ligand>
</feature>
<dbReference type="PANTHER" id="PTHR21090">
    <property type="entry name" value="AROM/DEHYDROQUINATE SYNTHASE"/>
    <property type="match status" value="1"/>
</dbReference>
<feature type="binding site" evidence="7">
    <location>
        <position position="171"/>
    </location>
    <ligand>
        <name>3-phosphoshikimate</name>
        <dbReference type="ChEBI" id="CHEBI:145989"/>
    </ligand>
</feature>
<dbReference type="NCBIfam" id="TIGR01356">
    <property type="entry name" value="aroA"/>
    <property type="match status" value="1"/>
</dbReference>
<dbReference type="InterPro" id="IPR036968">
    <property type="entry name" value="Enolpyruvate_Tfrase_sf"/>
</dbReference>
<feature type="binding site" evidence="7">
    <location>
        <position position="353"/>
    </location>
    <ligand>
        <name>phosphoenolpyruvate</name>
        <dbReference type="ChEBI" id="CHEBI:58702"/>
    </ligand>
</feature>
<name>A0ABY5DMF7_9ACTN</name>
<dbReference type="SUPFAM" id="SSF55205">
    <property type="entry name" value="EPT/RTPC-like"/>
    <property type="match status" value="1"/>
</dbReference>
<feature type="domain" description="Enolpyruvate transferase" evidence="8">
    <location>
        <begin position="10"/>
        <end position="430"/>
    </location>
</feature>
<accession>A0ABY5DMF7</accession>
<feature type="active site" description="Proton acceptor" evidence="7">
    <location>
        <position position="322"/>
    </location>
</feature>
<dbReference type="EC" id="2.5.1.19" evidence="7"/>
<dbReference type="PIRSF" id="PIRSF000505">
    <property type="entry name" value="EPSPS"/>
    <property type="match status" value="1"/>
</dbReference>
<feature type="binding site" evidence="7">
    <location>
        <position position="29"/>
    </location>
    <ligand>
        <name>3-phosphoshikimate</name>
        <dbReference type="ChEBI" id="CHEBI:145989"/>
    </ligand>
</feature>
<feature type="binding site" evidence="7">
    <location>
        <position position="395"/>
    </location>
    <ligand>
        <name>phosphoenolpyruvate</name>
        <dbReference type="ChEBI" id="CHEBI:58702"/>
    </ligand>
</feature>
<evidence type="ECO:0000313" key="10">
    <source>
        <dbReference type="Proteomes" id="UP001056035"/>
    </source>
</evidence>
<keyword evidence="5 7" id="KW-0057">Aromatic amino acid biosynthesis</keyword>
<keyword evidence="10" id="KW-1185">Reference proteome</keyword>
<dbReference type="PROSITE" id="PS00885">
    <property type="entry name" value="EPSP_SYNTHASE_2"/>
    <property type="match status" value="1"/>
</dbReference>
<protein>
    <recommendedName>
        <fullName evidence="7">3-phosphoshikimate 1-carboxyvinyltransferase</fullName>
        <ecNumber evidence="7">2.5.1.19</ecNumber>
    </recommendedName>
    <alternativeName>
        <fullName evidence="7">5-enolpyruvylshikimate-3-phosphate synthase</fullName>
        <shortName evidence="7">EPSP synthase</shortName>
        <shortName evidence="7">EPSPS</shortName>
    </alternativeName>
</protein>
<keyword evidence="7" id="KW-0963">Cytoplasm</keyword>
<evidence type="ECO:0000256" key="5">
    <source>
        <dbReference type="ARBA" id="ARBA00023141"/>
    </source>
</evidence>
<dbReference type="GO" id="GO:0003866">
    <property type="term" value="F:3-phosphoshikimate 1-carboxyvinyltransferase activity"/>
    <property type="evidence" value="ECO:0007669"/>
    <property type="project" value="UniProtKB-EC"/>
</dbReference>
<dbReference type="Gene3D" id="3.65.10.10">
    <property type="entry name" value="Enolpyruvate transferase domain"/>
    <property type="match status" value="2"/>
</dbReference>
<feature type="binding site" evidence="7">
    <location>
        <position position="24"/>
    </location>
    <ligand>
        <name>phosphoenolpyruvate</name>
        <dbReference type="ChEBI" id="CHEBI:58702"/>
    </ligand>
</feature>